<accession>A0AC59YRY5</accession>
<sequence>MTLLWPHTAACLSFCIKSFFSYALFQVKTGGLPVYISILTDSPLQLPTGVLRLTVQLQHRNRPSSSLHSSPSKPSGA</sequence>
<reference evidence="1" key="2">
    <citation type="submission" date="2025-03" db="EMBL/GenBank/DDBJ databases">
        <authorList>
            <consortium name="ELIXIR-Norway"/>
            <consortium name="Elixir Norway"/>
        </authorList>
    </citation>
    <scope>NUCLEOTIDE SEQUENCE</scope>
</reference>
<proteinExistence type="predicted"/>
<protein>
    <submittedName>
        <fullName evidence="1">Uncharacterized protein</fullName>
    </submittedName>
</protein>
<name>A0AC59YRY5_RANTA</name>
<organism evidence="1 2">
    <name type="scientific">Rangifer tarandus platyrhynchus</name>
    <name type="common">Svalbard reindeer</name>
    <dbReference type="NCBI Taxonomy" id="3082113"/>
    <lineage>
        <taxon>Eukaryota</taxon>
        <taxon>Metazoa</taxon>
        <taxon>Chordata</taxon>
        <taxon>Craniata</taxon>
        <taxon>Vertebrata</taxon>
        <taxon>Euteleostomi</taxon>
        <taxon>Mammalia</taxon>
        <taxon>Eutheria</taxon>
        <taxon>Laurasiatheria</taxon>
        <taxon>Artiodactyla</taxon>
        <taxon>Ruminantia</taxon>
        <taxon>Pecora</taxon>
        <taxon>Cervidae</taxon>
        <taxon>Odocoileinae</taxon>
        <taxon>Rangifer</taxon>
    </lineage>
</organism>
<dbReference type="EMBL" id="OX596086">
    <property type="protein sequence ID" value="CAM9926884.1"/>
    <property type="molecule type" value="Genomic_DNA"/>
</dbReference>
<dbReference type="Proteomes" id="UP001162501">
    <property type="component" value="Chromosome 2"/>
</dbReference>
<gene>
    <name evidence="1" type="ORF">MRATA1EN22A_LOCUS9473</name>
</gene>
<reference evidence="1" key="1">
    <citation type="submission" date="2023-05" db="EMBL/GenBank/DDBJ databases">
        <authorList>
            <consortium name="ELIXIR-Norway"/>
        </authorList>
    </citation>
    <scope>NUCLEOTIDE SEQUENCE</scope>
</reference>
<evidence type="ECO:0000313" key="2">
    <source>
        <dbReference type="Proteomes" id="UP001162501"/>
    </source>
</evidence>
<evidence type="ECO:0000313" key="1">
    <source>
        <dbReference type="EMBL" id="CAM9926884.1"/>
    </source>
</evidence>